<evidence type="ECO:0000256" key="2">
    <source>
        <dbReference type="SAM" id="MobiDB-lite"/>
    </source>
</evidence>
<name>A0A2K9MC03_9RHOB</name>
<dbReference type="Proteomes" id="UP000234882">
    <property type="component" value="Chromosome"/>
</dbReference>
<protein>
    <submittedName>
        <fullName evidence="5">TlpA family protein disulfide reductase</fullName>
    </submittedName>
</protein>
<dbReference type="EMBL" id="CP025583">
    <property type="protein sequence ID" value="AUM73154.1"/>
    <property type="molecule type" value="Genomic_DNA"/>
</dbReference>
<evidence type="ECO:0000313" key="6">
    <source>
        <dbReference type="Proteomes" id="UP000234882"/>
    </source>
</evidence>
<evidence type="ECO:0000256" key="3">
    <source>
        <dbReference type="SAM" id="SignalP"/>
    </source>
</evidence>
<feature type="region of interest" description="Disordered" evidence="2">
    <location>
        <begin position="36"/>
        <end position="56"/>
    </location>
</feature>
<keyword evidence="1" id="KW-0676">Redox-active center</keyword>
<dbReference type="InterPro" id="IPR050553">
    <property type="entry name" value="Thioredoxin_ResA/DsbE_sf"/>
</dbReference>
<dbReference type="GO" id="GO:0016209">
    <property type="term" value="F:antioxidant activity"/>
    <property type="evidence" value="ECO:0007669"/>
    <property type="project" value="InterPro"/>
</dbReference>
<dbReference type="KEGG" id="paru:CYR75_01575"/>
<keyword evidence="6" id="KW-1185">Reference proteome</keyword>
<dbReference type="InterPro" id="IPR013766">
    <property type="entry name" value="Thioredoxin_domain"/>
</dbReference>
<dbReference type="PROSITE" id="PS51352">
    <property type="entry name" value="THIOREDOXIN_2"/>
    <property type="match status" value="1"/>
</dbReference>
<dbReference type="SUPFAM" id="SSF52833">
    <property type="entry name" value="Thioredoxin-like"/>
    <property type="match status" value="1"/>
</dbReference>
<feature type="signal peptide" evidence="3">
    <location>
        <begin position="1"/>
        <end position="20"/>
    </location>
</feature>
<dbReference type="PANTHER" id="PTHR42852">
    <property type="entry name" value="THIOL:DISULFIDE INTERCHANGE PROTEIN DSBE"/>
    <property type="match status" value="1"/>
</dbReference>
<dbReference type="Gene3D" id="3.40.30.10">
    <property type="entry name" value="Glutaredoxin"/>
    <property type="match status" value="1"/>
</dbReference>
<dbReference type="InterPro" id="IPR017937">
    <property type="entry name" value="Thioredoxin_CS"/>
</dbReference>
<gene>
    <name evidence="5" type="ORF">CYR75_01575</name>
</gene>
<organism evidence="5 6">
    <name type="scientific">Paracoccus jeotgali</name>
    <dbReference type="NCBI Taxonomy" id="2065379"/>
    <lineage>
        <taxon>Bacteria</taxon>
        <taxon>Pseudomonadati</taxon>
        <taxon>Pseudomonadota</taxon>
        <taxon>Alphaproteobacteria</taxon>
        <taxon>Rhodobacterales</taxon>
        <taxon>Paracoccaceae</taxon>
        <taxon>Paracoccus</taxon>
    </lineage>
</organism>
<dbReference type="GO" id="GO:0015036">
    <property type="term" value="F:disulfide oxidoreductase activity"/>
    <property type="evidence" value="ECO:0007669"/>
    <property type="project" value="UniProtKB-ARBA"/>
</dbReference>
<dbReference type="InterPro" id="IPR000866">
    <property type="entry name" value="AhpC/TSA"/>
</dbReference>
<evidence type="ECO:0000313" key="5">
    <source>
        <dbReference type="EMBL" id="AUM73154.1"/>
    </source>
</evidence>
<keyword evidence="3" id="KW-0732">Signal</keyword>
<evidence type="ECO:0000256" key="1">
    <source>
        <dbReference type="ARBA" id="ARBA00023284"/>
    </source>
</evidence>
<proteinExistence type="predicted"/>
<dbReference type="InterPro" id="IPR036249">
    <property type="entry name" value="Thioredoxin-like_sf"/>
</dbReference>
<dbReference type="RefSeq" id="WP_101498538.1">
    <property type="nucleotide sequence ID" value="NZ_CP025583.1"/>
</dbReference>
<feature type="domain" description="Thioredoxin" evidence="4">
    <location>
        <begin position="35"/>
        <end position="179"/>
    </location>
</feature>
<dbReference type="PANTHER" id="PTHR42852:SF18">
    <property type="entry name" value="CHROMOSOME UNDETERMINED SCAFFOLD_47, WHOLE GENOME SHOTGUN SEQUENCE"/>
    <property type="match status" value="1"/>
</dbReference>
<feature type="chain" id="PRO_5014985679" evidence="3">
    <location>
        <begin position="21"/>
        <end position="180"/>
    </location>
</feature>
<sequence>MLRMLILYTALAAGANMAMAGEVDLDAARAGGIELAAGDGKPVSDTPYTDPDGGEHRLSDHQGKALLLNFWATWCAPCREEMPALNALEKQFGGEDFAVLTIAAGRNPPKAIDKFYAEAELDALPILLDSRQALARDFGVVALPATILIDAEGNEVARMMGPAEWDSETAQAIVTQLTAP</sequence>
<accession>A0A2K9MC03</accession>
<evidence type="ECO:0000259" key="4">
    <source>
        <dbReference type="PROSITE" id="PS51352"/>
    </source>
</evidence>
<dbReference type="OrthoDB" id="9799347at2"/>
<dbReference type="PROSITE" id="PS00194">
    <property type="entry name" value="THIOREDOXIN_1"/>
    <property type="match status" value="1"/>
</dbReference>
<dbReference type="AlphaFoldDB" id="A0A2K9MC03"/>
<dbReference type="Pfam" id="PF00578">
    <property type="entry name" value="AhpC-TSA"/>
    <property type="match status" value="1"/>
</dbReference>
<dbReference type="CDD" id="cd02966">
    <property type="entry name" value="TlpA_like_family"/>
    <property type="match status" value="1"/>
</dbReference>
<reference evidence="6" key="1">
    <citation type="submission" date="2017-12" db="EMBL/GenBank/DDBJ databases">
        <title>Genomic analysis of Paracoccus sp. CBA4604.</title>
        <authorList>
            <person name="Roh S.W."/>
            <person name="Kim J.Y."/>
            <person name="Kim J.S."/>
        </authorList>
    </citation>
    <scope>NUCLEOTIDE SEQUENCE [LARGE SCALE GENOMIC DNA]</scope>
    <source>
        <strain evidence="6">CBA4604</strain>
    </source>
</reference>